<organism evidence="2 3">
    <name type="scientific">Microbulbifer variabilis</name>
    <dbReference type="NCBI Taxonomy" id="266805"/>
    <lineage>
        <taxon>Bacteria</taxon>
        <taxon>Pseudomonadati</taxon>
        <taxon>Pseudomonadota</taxon>
        <taxon>Gammaproteobacteria</taxon>
        <taxon>Cellvibrionales</taxon>
        <taxon>Microbulbiferaceae</taxon>
        <taxon>Microbulbifer</taxon>
    </lineage>
</organism>
<evidence type="ECO:0000313" key="3">
    <source>
        <dbReference type="Proteomes" id="UP001055658"/>
    </source>
</evidence>
<reference evidence="2" key="1">
    <citation type="submission" date="2022-02" db="EMBL/GenBank/DDBJ databases">
        <title>Coral-associated bacteria.</title>
        <authorList>
            <person name="Tang K."/>
            <person name="Wang X."/>
        </authorList>
    </citation>
    <scope>NUCLEOTIDE SEQUENCE</scope>
    <source>
        <strain evidence="2">SCSIO 43006</strain>
    </source>
</reference>
<proteinExistence type="predicted"/>
<dbReference type="PIRSF" id="PIRSF006257">
    <property type="entry name" value="UCP006257"/>
    <property type="match status" value="1"/>
</dbReference>
<dbReference type="Proteomes" id="UP001055658">
    <property type="component" value="Chromosome"/>
</dbReference>
<protein>
    <submittedName>
        <fullName evidence="2">YqcC family protein</fullName>
    </submittedName>
</protein>
<dbReference type="SUPFAM" id="SSF158452">
    <property type="entry name" value="YqcC-like"/>
    <property type="match status" value="1"/>
</dbReference>
<gene>
    <name evidence="2" type="ORF">MJO52_04725</name>
</gene>
<dbReference type="PANTHER" id="PTHR39586:SF1">
    <property type="entry name" value="CYTOPLASMIC PROTEIN"/>
    <property type="match status" value="1"/>
</dbReference>
<evidence type="ECO:0000259" key="1">
    <source>
        <dbReference type="Pfam" id="PF04287"/>
    </source>
</evidence>
<accession>A0ABY4VDR5</accession>
<dbReference type="PANTHER" id="PTHR39586">
    <property type="entry name" value="CYTOPLASMIC PROTEIN-RELATED"/>
    <property type="match status" value="1"/>
</dbReference>
<feature type="domain" description="YqcC-like" evidence="1">
    <location>
        <begin position="8"/>
        <end position="102"/>
    </location>
</feature>
<dbReference type="InterPro" id="IPR036814">
    <property type="entry name" value="YqcC-like_sf"/>
</dbReference>
<dbReference type="Gene3D" id="1.20.1440.40">
    <property type="entry name" value="YqcC-like"/>
    <property type="match status" value="1"/>
</dbReference>
<dbReference type="EMBL" id="CP092418">
    <property type="protein sequence ID" value="USD22438.1"/>
    <property type="molecule type" value="Genomic_DNA"/>
</dbReference>
<keyword evidence="3" id="KW-1185">Reference proteome</keyword>
<evidence type="ECO:0000313" key="2">
    <source>
        <dbReference type="EMBL" id="USD22438.1"/>
    </source>
</evidence>
<dbReference type="InterPro" id="IPR007384">
    <property type="entry name" value="UCP006257"/>
</dbReference>
<dbReference type="Pfam" id="PF04287">
    <property type="entry name" value="DUF446"/>
    <property type="match status" value="1"/>
</dbReference>
<dbReference type="RefSeq" id="WP_252084797.1">
    <property type="nucleotide sequence ID" value="NZ_CP092418.1"/>
</dbReference>
<name>A0ABY4VDR5_9GAMM</name>
<sequence>MQAIYSEVADQLLQLEAELRRMALWQEEAPTAEALASREPFCVDTLTLPQWLQFIFLPRMRQLIEGQMPLPQQCGIAPIAEEFFKERGGAEPLIKILKGIDERLQRC</sequence>
<dbReference type="InterPro" id="IPR023376">
    <property type="entry name" value="YqcC-like_dom"/>
</dbReference>